<dbReference type="GO" id="GO:0006310">
    <property type="term" value="P:DNA recombination"/>
    <property type="evidence" value="ECO:0007669"/>
    <property type="project" value="UniProtKB-KW"/>
</dbReference>
<dbReference type="Proteomes" id="UP000305778">
    <property type="component" value="Unassembled WGS sequence"/>
</dbReference>
<dbReference type="SUPFAM" id="SSF56349">
    <property type="entry name" value="DNA breaking-rejoining enzymes"/>
    <property type="match status" value="1"/>
</dbReference>
<organism evidence="3 4">
    <name type="scientific">Actinacidiphila oryziradicis</name>
    <dbReference type="NCBI Taxonomy" id="2571141"/>
    <lineage>
        <taxon>Bacteria</taxon>
        <taxon>Bacillati</taxon>
        <taxon>Actinomycetota</taxon>
        <taxon>Actinomycetes</taxon>
        <taxon>Kitasatosporales</taxon>
        <taxon>Streptomycetaceae</taxon>
        <taxon>Actinacidiphila</taxon>
    </lineage>
</organism>
<dbReference type="GO" id="GO:0003677">
    <property type="term" value="F:DNA binding"/>
    <property type="evidence" value="ECO:0007669"/>
    <property type="project" value="InterPro"/>
</dbReference>
<dbReference type="Gene3D" id="1.10.443.10">
    <property type="entry name" value="Intergrase catalytic core"/>
    <property type="match status" value="1"/>
</dbReference>
<protein>
    <recommendedName>
        <fullName evidence="2">Tyr recombinase domain-containing protein</fullName>
    </recommendedName>
</protein>
<dbReference type="OrthoDB" id="1822491at2"/>
<dbReference type="EMBL" id="SUMC01000004">
    <property type="protein sequence ID" value="TKA12539.1"/>
    <property type="molecule type" value="Genomic_DNA"/>
</dbReference>
<feature type="domain" description="Tyr recombinase" evidence="2">
    <location>
        <begin position="1"/>
        <end position="76"/>
    </location>
</feature>
<dbReference type="PROSITE" id="PS51898">
    <property type="entry name" value="TYR_RECOMBINASE"/>
    <property type="match status" value="1"/>
</dbReference>
<comment type="caution">
    <text evidence="3">The sequence shown here is derived from an EMBL/GenBank/DDBJ whole genome shotgun (WGS) entry which is preliminary data.</text>
</comment>
<dbReference type="InterPro" id="IPR002104">
    <property type="entry name" value="Integrase_catalytic"/>
</dbReference>
<sequence length="106" mass="11754">MRADAEKLLVASGTDVRVPNKCTLHSLRDFYATTLITKRENVKLVQVRLGHSKPSITLDKYVGFWPTEEDTTAAAIESVLGEPERVLRPSARVVHSATGTGPRRLR</sequence>
<dbReference type="InterPro" id="IPR013762">
    <property type="entry name" value="Integrase-like_cat_sf"/>
</dbReference>
<dbReference type="InterPro" id="IPR011010">
    <property type="entry name" value="DNA_brk_join_enz"/>
</dbReference>
<dbReference type="AlphaFoldDB" id="A0A4V5N0M2"/>
<accession>A0A4V5N0M2</accession>
<proteinExistence type="predicted"/>
<dbReference type="GO" id="GO:0015074">
    <property type="term" value="P:DNA integration"/>
    <property type="evidence" value="ECO:0007669"/>
    <property type="project" value="InterPro"/>
</dbReference>
<keyword evidence="1" id="KW-0233">DNA recombination</keyword>
<keyword evidence="4" id="KW-1185">Reference proteome</keyword>
<evidence type="ECO:0000256" key="1">
    <source>
        <dbReference type="ARBA" id="ARBA00023172"/>
    </source>
</evidence>
<reference evidence="3 4" key="1">
    <citation type="submission" date="2019-04" db="EMBL/GenBank/DDBJ databases">
        <title>Streptomyces oryziradicis sp. nov., a novel actinomycete isolated from rhizosphere soil of rice (Oryza sativa L.).</title>
        <authorList>
            <person name="Li C."/>
        </authorList>
    </citation>
    <scope>NUCLEOTIDE SEQUENCE [LARGE SCALE GENOMIC DNA]</scope>
    <source>
        <strain evidence="3 4">NEAU-C40</strain>
    </source>
</reference>
<gene>
    <name evidence="3" type="ORF">FCI23_06035</name>
</gene>
<name>A0A4V5N0M2_9ACTN</name>
<evidence type="ECO:0000313" key="4">
    <source>
        <dbReference type="Proteomes" id="UP000305778"/>
    </source>
</evidence>
<evidence type="ECO:0000313" key="3">
    <source>
        <dbReference type="EMBL" id="TKA12539.1"/>
    </source>
</evidence>
<evidence type="ECO:0000259" key="2">
    <source>
        <dbReference type="PROSITE" id="PS51898"/>
    </source>
</evidence>